<evidence type="ECO:0000313" key="3">
    <source>
        <dbReference type="EMBL" id="KAF7624727.1"/>
    </source>
</evidence>
<comment type="caution">
    <text evidence="3">The sequence shown here is derived from an EMBL/GenBank/DDBJ whole genome shotgun (WGS) entry which is preliminary data.</text>
</comment>
<feature type="chain" id="PRO_5035884417" evidence="2">
    <location>
        <begin position="24"/>
        <end position="121"/>
    </location>
</feature>
<protein>
    <submittedName>
        <fullName evidence="3">Uncharacterized protein</fullName>
    </submittedName>
</protein>
<feature type="region of interest" description="Disordered" evidence="1">
    <location>
        <begin position="72"/>
        <end position="110"/>
    </location>
</feature>
<feature type="signal peptide" evidence="2">
    <location>
        <begin position="1"/>
        <end position="23"/>
    </location>
</feature>
<accession>A0A8S9Z6D3</accession>
<reference evidence="3" key="1">
    <citation type="journal article" date="2020" name="Ecol. Evol.">
        <title>Genome structure and content of the rice root-knot nematode (Meloidogyne graminicola).</title>
        <authorList>
            <person name="Phan N.T."/>
            <person name="Danchin E.G.J."/>
            <person name="Klopp C."/>
            <person name="Perfus-Barbeoch L."/>
            <person name="Kozlowski D.K."/>
            <person name="Koutsovoulos G.D."/>
            <person name="Lopez-Roques C."/>
            <person name="Bouchez O."/>
            <person name="Zahm M."/>
            <person name="Besnard G."/>
            <person name="Bellafiore S."/>
        </authorList>
    </citation>
    <scope>NUCLEOTIDE SEQUENCE</scope>
    <source>
        <strain evidence="3">VN-18</strain>
    </source>
</reference>
<keyword evidence="4" id="KW-1185">Reference proteome</keyword>
<evidence type="ECO:0000256" key="2">
    <source>
        <dbReference type="SAM" id="SignalP"/>
    </source>
</evidence>
<dbReference type="EMBL" id="JABEBT010000206">
    <property type="protein sequence ID" value="KAF7624727.1"/>
    <property type="molecule type" value="Genomic_DNA"/>
</dbReference>
<keyword evidence="2" id="KW-0732">Signal</keyword>
<gene>
    <name evidence="3" type="ORF">Mgra_00009992</name>
</gene>
<evidence type="ECO:0000256" key="1">
    <source>
        <dbReference type="SAM" id="MobiDB-lite"/>
    </source>
</evidence>
<organism evidence="3 4">
    <name type="scientific">Meloidogyne graminicola</name>
    <dbReference type="NCBI Taxonomy" id="189291"/>
    <lineage>
        <taxon>Eukaryota</taxon>
        <taxon>Metazoa</taxon>
        <taxon>Ecdysozoa</taxon>
        <taxon>Nematoda</taxon>
        <taxon>Chromadorea</taxon>
        <taxon>Rhabditida</taxon>
        <taxon>Tylenchina</taxon>
        <taxon>Tylenchomorpha</taxon>
        <taxon>Tylenchoidea</taxon>
        <taxon>Meloidogynidae</taxon>
        <taxon>Meloidogyninae</taxon>
        <taxon>Meloidogyne</taxon>
    </lineage>
</organism>
<evidence type="ECO:0000313" key="4">
    <source>
        <dbReference type="Proteomes" id="UP000605970"/>
    </source>
</evidence>
<proteinExistence type="predicted"/>
<dbReference type="Proteomes" id="UP000605970">
    <property type="component" value="Unassembled WGS sequence"/>
</dbReference>
<feature type="compositionally biased region" description="Low complexity" evidence="1">
    <location>
        <begin position="72"/>
        <end position="86"/>
    </location>
</feature>
<dbReference type="AlphaFoldDB" id="A0A8S9Z6D3"/>
<name>A0A8S9Z6D3_9BILA</name>
<sequence>MERFTIIYITALLFINAFNSVQSDKGVLVNQDNSKNELDMDVTKVELKENLNEQSRTFGIFGSPNLLSLLFGGGNSENNNNEENSSQQTPRGAVVTNENNNNDNLDLKLTKIELKEKNEDK</sequence>